<comment type="caution">
    <text evidence="1">The sequence shown here is derived from an EMBL/GenBank/DDBJ whole genome shotgun (WGS) entry which is preliminary data.</text>
</comment>
<dbReference type="Proteomes" id="UP000325315">
    <property type="component" value="Unassembled WGS sequence"/>
</dbReference>
<sequence length="345" mass="39178">MERIRNGQGLVRPHIQAQKFELKPVLFQLLQIVGSFSGLPMLFPYSLRDRARAWLNALLSGFQHWMQMEMFYNGLNAYTRMLVDTSANGIIIDKSYNEDYEILERIAYNDYQCPTTRVGTDRRVAGGMELDAITSLIAQNAASVPPGTQLLGIVNETITKEGISTFANEKNSELVGEQATKEKSNQKNAEVDGTCIVDKNATTKQFSEMEGRPPSPFPQQFQKSKQDVQFKKFLEVLKQLHINIPFVESLKKMLKYVKFMKDILSKKRRLGEFETVALTEVCTTMLINKLAPKLKDLWSFTIPCSIGNLYVGKTLFDLDASINLMPMSIFRKLGIRKVRPTTITL</sequence>
<keyword evidence="2" id="KW-1185">Reference proteome</keyword>
<gene>
    <name evidence="1" type="ORF">EPI10_011870</name>
</gene>
<dbReference type="EMBL" id="SMMG02000004">
    <property type="protein sequence ID" value="KAA3478028.1"/>
    <property type="molecule type" value="Genomic_DNA"/>
</dbReference>
<name>A0A5B6WA83_9ROSI</name>
<organism evidence="1 2">
    <name type="scientific">Gossypium australe</name>
    <dbReference type="NCBI Taxonomy" id="47621"/>
    <lineage>
        <taxon>Eukaryota</taxon>
        <taxon>Viridiplantae</taxon>
        <taxon>Streptophyta</taxon>
        <taxon>Embryophyta</taxon>
        <taxon>Tracheophyta</taxon>
        <taxon>Spermatophyta</taxon>
        <taxon>Magnoliopsida</taxon>
        <taxon>eudicotyledons</taxon>
        <taxon>Gunneridae</taxon>
        <taxon>Pentapetalae</taxon>
        <taxon>rosids</taxon>
        <taxon>malvids</taxon>
        <taxon>Malvales</taxon>
        <taxon>Malvaceae</taxon>
        <taxon>Malvoideae</taxon>
        <taxon>Gossypium</taxon>
    </lineage>
</organism>
<dbReference type="PANTHER" id="PTHR33067:SF32">
    <property type="entry name" value="ASPARTIC PEPTIDASE DDI1-TYPE DOMAIN-CONTAINING PROTEIN"/>
    <property type="match status" value="1"/>
</dbReference>
<evidence type="ECO:0000313" key="2">
    <source>
        <dbReference type="Proteomes" id="UP000325315"/>
    </source>
</evidence>
<dbReference type="PANTHER" id="PTHR33067">
    <property type="entry name" value="RNA-DIRECTED DNA POLYMERASE-RELATED"/>
    <property type="match status" value="1"/>
</dbReference>
<accession>A0A5B6WA83</accession>
<dbReference type="OrthoDB" id="778454at2759"/>
<dbReference type="AlphaFoldDB" id="A0A5B6WA83"/>
<reference evidence="2" key="1">
    <citation type="journal article" date="2019" name="Plant Biotechnol. J.">
        <title>Genome sequencing of the Australian wild diploid species Gossypium australe highlights disease resistance and delayed gland morphogenesis.</title>
        <authorList>
            <person name="Cai Y."/>
            <person name="Cai X."/>
            <person name="Wang Q."/>
            <person name="Wang P."/>
            <person name="Zhang Y."/>
            <person name="Cai C."/>
            <person name="Xu Y."/>
            <person name="Wang K."/>
            <person name="Zhou Z."/>
            <person name="Wang C."/>
            <person name="Geng S."/>
            <person name="Li B."/>
            <person name="Dong Q."/>
            <person name="Hou Y."/>
            <person name="Wang H."/>
            <person name="Ai P."/>
            <person name="Liu Z."/>
            <person name="Yi F."/>
            <person name="Sun M."/>
            <person name="An G."/>
            <person name="Cheng J."/>
            <person name="Zhang Y."/>
            <person name="Shi Q."/>
            <person name="Xie Y."/>
            <person name="Shi X."/>
            <person name="Chang Y."/>
            <person name="Huang F."/>
            <person name="Chen Y."/>
            <person name="Hong S."/>
            <person name="Mi L."/>
            <person name="Sun Q."/>
            <person name="Zhang L."/>
            <person name="Zhou B."/>
            <person name="Peng R."/>
            <person name="Zhang X."/>
            <person name="Liu F."/>
        </authorList>
    </citation>
    <scope>NUCLEOTIDE SEQUENCE [LARGE SCALE GENOMIC DNA]</scope>
    <source>
        <strain evidence="2">cv. PA1801</strain>
    </source>
</reference>
<proteinExistence type="predicted"/>
<evidence type="ECO:0000313" key="1">
    <source>
        <dbReference type="EMBL" id="KAA3478028.1"/>
    </source>
</evidence>
<protein>
    <submittedName>
        <fullName evidence="1">UPF0746 protein</fullName>
    </submittedName>
</protein>